<sequence>MKLLITKTAENAVKHVLESMIEKQETNVQDVTVFCAKPAWKLYMCTTCYNDLQKLNKEAKAIVNDSPSSNLSNKS</sequence>
<evidence type="ECO:0000313" key="2">
    <source>
        <dbReference type="Proteomes" id="UP000663879"/>
    </source>
</evidence>
<reference evidence="1" key="1">
    <citation type="submission" date="2021-02" db="EMBL/GenBank/DDBJ databases">
        <authorList>
            <person name="Nowell W R."/>
        </authorList>
    </citation>
    <scope>NUCLEOTIDE SEQUENCE</scope>
    <source>
        <strain evidence="1">Ploen Becks lab</strain>
    </source>
</reference>
<evidence type="ECO:0000313" key="1">
    <source>
        <dbReference type="EMBL" id="CAF1033381.1"/>
    </source>
</evidence>
<dbReference type="AlphaFoldDB" id="A0A814J8K8"/>
<gene>
    <name evidence="1" type="ORF">OXX778_LOCUS17983</name>
</gene>
<proteinExistence type="predicted"/>
<organism evidence="1 2">
    <name type="scientific">Brachionus calyciflorus</name>
    <dbReference type="NCBI Taxonomy" id="104777"/>
    <lineage>
        <taxon>Eukaryota</taxon>
        <taxon>Metazoa</taxon>
        <taxon>Spiralia</taxon>
        <taxon>Gnathifera</taxon>
        <taxon>Rotifera</taxon>
        <taxon>Eurotatoria</taxon>
        <taxon>Monogononta</taxon>
        <taxon>Pseudotrocha</taxon>
        <taxon>Ploima</taxon>
        <taxon>Brachionidae</taxon>
        <taxon>Brachionus</taxon>
    </lineage>
</organism>
<comment type="caution">
    <text evidence="1">The sequence shown here is derived from an EMBL/GenBank/DDBJ whole genome shotgun (WGS) entry which is preliminary data.</text>
</comment>
<protein>
    <submittedName>
        <fullName evidence="1">Uncharacterized protein</fullName>
    </submittedName>
</protein>
<keyword evidence="2" id="KW-1185">Reference proteome</keyword>
<name>A0A814J8K8_9BILA</name>
<dbReference type="Proteomes" id="UP000663879">
    <property type="component" value="Unassembled WGS sequence"/>
</dbReference>
<accession>A0A814J8K8</accession>
<dbReference type="EMBL" id="CAJNOC010004780">
    <property type="protein sequence ID" value="CAF1033381.1"/>
    <property type="molecule type" value="Genomic_DNA"/>
</dbReference>